<feature type="transmembrane region" description="Helical" evidence="10">
    <location>
        <begin position="44"/>
        <end position="69"/>
    </location>
</feature>
<dbReference type="EMBL" id="CP015402">
    <property type="protein sequence ID" value="ANU64806.1"/>
    <property type="molecule type" value="Genomic_DNA"/>
</dbReference>
<evidence type="ECO:0000256" key="6">
    <source>
        <dbReference type="ARBA" id="ARBA00022989"/>
    </source>
</evidence>
<dbReference type="STRING" id="1796646.A4V02_08355"/>
<evidence type="ECO:0000313" key="12">
    <source>
        <dbReference type="Proteomes" id="UP000186351"/>
    </source>
</evidence>
<evidence type="ECO:0000256" key="9">
    <source>
        <dbReference type="ARBA" id="ARBA00031636"/>
    </source>
</evidence>
<accession>A0A1Z2XKZ0</accession>
<keyword evidence="7" id="KW-0406">Ion transport</keyword>
<accession>A0A1B1SDB8</accession>
<keyword evidence="3" id="KW-0050">Antiport</keyword>
<dbReference type="GO" id="GO:0015297">
    <property type="term" value="F:antiporter activity"/>
    <property type="evidence" value="ECO:0007669"/>
    <property type="project" value="UniProtKB-KW"/>
</dbReference>
<feature type="transmembrane region" description="Helical" evidence="10">
    <location>
        <begin position="90"/>
        <end position="109"/>
    </location>
</feature>
<keyword evidence="8 10" id="KW-0472">Membrane</keyword>
<reference evidence="12" key="1">
    <citation type="submission" date="2016-04" db="EMBL/GenBank/DDBJ databases">
        <title>Complete Genome Sequences of Twelve Strains of a Stable Defined Moderately Diverse Mouse Microbiota 2 (sDMDMm2).</title>
        <authorList>
            <person name="Uchimura Y."/>
            <person name="Wyss M."/>
            <person name="Brugiroux S."/>
            <person name="Limenitakis J.P."/>
            <person name="Stecher B."/>
            <person name="McCoy K.D."/>
            <person name="Macpherson A.J."/>
        </authorList>
    </citation>
    <scope>NUCLEOTIDE SEQUENCE [LARGE SCALE GENOMIC DNA]</scope>
    <source>
        <strain evidence="12">YL27</strain>
    </source>
</reference>
<dbReference type="Proteomes" id="UP000186351">
    <property type="component" value="Chromosome"/>
</dbReference>
<dbReference type="OrthoDB" id="62420at2"/>
<evidence type="ECO:0000256" key="7">
    <source>
        <dbReference type="ARBA" id="ARBA00023065"/>
    </source>
</evidence>
<feature type="transmembrane region" description="Helical" evidence="10">
    <location>
        <begin position="324"/>
        <end position="347"/>
    </location>
</feature>
<dbReference type="CDD" id="cd13137">
    <property type="entry name" value="MATE_NorM_like"/>
    <property type="match status" value="1"/>
</dbReference>
<sequence length="455" mass="48922">MDFRTQLRLTALLSLPAIVAQLSSIAMQYIDASMVGSLGANASASIGLVSTTTWLFWGVLSAAGTGFSVQVAHLIGSGDFEKARKVVRQAFASLLIFSTAIALLGVAISPFLPVWLGAEEIIHRDASRYFLIFASFLPALQISFLAGSMLRCAGNMKIPSMLNVMMCLIDVVLNFILIFPERDIALGPWHIHIWGAGMGVEGAALATVLAETIVAAIMLWYLWCRSPILGLWKRPGSFMPQASTLRKALKIGMPMGLEHIAICSAQIIITTIVAPLGVVAIAANAFAIIAESLCYMPGYGIGEAATTLAGQAYGAGRHKLVRRFGYITVGAAMAVMGLMGVALYLFAPQIISVMSPVEEIWILGAEILRIEAWAEPMFGAAIVSYGFFVGLGRTVLPSIMNLLSIWGVRLTLATLLAPAMGLKGVWLAMCIELCFRGLIFLELLAFGRWRKETDT</sequence>
<feature type="transmembrane region" description="Helical" evidence="10">
    <location>
        <begin position="129"/>
        <end position="150"/>
    </location>
</feature>
<evidence type="ECO:0000256" key="2">
    <source>
        <dbReference type="ARBA" id="ARBA00022448"/>
    </source>
</evidence>
<keyword evidence="2" id="KW-0813">Transport</keyword>
<dbReference type="NCBIfam" id="TIGR00797">
    <property type="entry name" value="matE"/>
    <property type="match status" value="1"/>
</dbReference>
<dbReference type="PIRSF" id="PIRSF006603">
    <property type="entry name" value="DinF"/>
    <property type="match status" value="1"/>
</dbReference>
<evidence type="ECO:0000256" key="4">
    <source>
        <dbReference type="ARBA" id="ARBA00022475"/>
    </source>
</evidence>
<comment type="subcellular location">
    <subcellularLocation>
        <location evidence="1">Cell membrane</location>
        <topology evidence="1">Multi-pass membrane protein</topology>
    </subcellularLocation>
</comment>
<proteinExistence type="predicted"/>
<dbReference type="InterPro" id="IPR050222">
    <property type="entry name" value="MATE_MdtK"/>
</dbReference>
<dbReference type="AlphaFoldDB" id="A0A1B1SDB8"/>
<dbReference type="GO" id="GO:0006811">
    <property type="term" value="P:monoatomic ion transport"/>
    <property type="evidence" value="ECO:0007669"/>
    <property type="project" value="UniProtKB-KW"/>
</dbReference>
<dbReference type="KEGG" id="pary:A4V02_08355"/>
<protein>
    <recommendedName>
        <fullName evidence="9">Multidrug-efflux transporter</fullName>
    </recommendedName>
</protein>
<feature type="transmembrane region" description="Helical" evidence="10">
    <location>
        <begin position="162"/>
        <end position="179"/>
    </location>
</feature>
<dbReference type="PANTHER" id="PTHR43298:SF2">
    <property type="entry name" value="FMN_FAD EXPORTER YEEO-RELATED"/>
    <property type="match status" value="1"/>
</dbReference>
<evidence type="ECO:0000256" key="3">
    <source>
        <dbReference type="ARBA" id="ARBA00022449"/>
    </source>
</evidence>
<dbReference type="InterPro" id="IPR048279">
    <property type="entry name" value="MdtK-like"/>
</dbReference>
<keyword evidence="4" id="KW-1003">Cell membrane</keyword>
<evidence type="ECO:0000313" key="11">
    <source>
        <dbReference type="EMBL" id="ANU64806.1"/>
    </source>
</evidence>
<evidence type="ECO:0000256" key="8">
    <source>
        <dbReference type="ARBA" id="ARBA00023136"/>
    </source>
</evidence>
<dbReference type="Pfam" id="PF01554">
    <property type="entry name" value="MatE"/>
    <property type="match status" value="2"/>
</dbReference>
<dbReference type="PANTHER" id="PTHR43298">
    <property type="entry name" value="MULTIDRUG RESISTANCE PROTEIN NORM-RELATED"/>
    <property type="match status" value="1"/>
</dbReference>
<evidence type="ECO:0000256" key="5">
    <source>
        <dbReference type="ARBA" id="ARBA00022692"/>
    </source>
</evidence>
<dbReference type="GO" id="GO:0042910">
    <property type="term" value="F:xenobiotic transmembrane transporter activity"/>
    <property type="evidence" value="ECO:0007669"/>
    <property type="project" value="InterPro"/>
</dbReference>
<feature type="transmembrane region" description="Helical" evidence="10">
    <location>
        <begin position="191"/>
        <end position="224"/>
    </location>
</feature>
<evidence type="ECO:0000256" key="10">
    <source>
        <dbReference type="SAM" id="Phobius"/>
    </source>
</evidence>
<keyword evidence="5 10" id="KW-0812">Transmembrane</keyword>
<keyword evidence="6 10" id="KW-1133">Transmembrane helix</keyword>
<dbReference type="GO" id="GO:0005886">
    <property type="term" value="C:plasma membrane"/>
    <property type="evidence" value="ECO:0007669"/>
    <property type="project" value="UniProtKB-SubCell"/>
</dbReference>
<keyword evidence="12" id="KW-1185">Reference proteome</keyword>
<organism evidence="11 12">
    <name type="scientific">Muribaculum intestinale</name>
    <dbReference type="NCBI Taxonomy" id="1796646"/>
    <lineage>
        <taxon>Bacteria</taxon>
        <taxon>Pseudomonadati</taxon>
        <taxon>Bacteroidota</taxon>
        <taxon>Bacteroidia</taxon>
        <taxon>Bacteroidales</taxon>
        <taxon>Muribaculaceae</taxon>
        <taxon>Muribaculum</taxon>
    </lineage>
</organism>
<dbReference type="InterPro" id="IPR002528">
    <property type="entry name" value="MATE_fam"/>
</dbReference>
<feature type="transmembrane region" description="Helical" evidence="10">
    <location>
        <begin position="426"/>
        <end position="446"/>
    </location>
</feature>
<gene>
    <name evidence="11" type="ORF">A4V02_08355</name>
</gene>
<evidence type="ECO:0000256" key="1">
    <source>
        <dbReference type="ARBA" id="ARBA00004651"/>
    </source>
</evidence>
<name>A0A1B1SDB8_9BACT</name>